<reference evidence="4 5" key="1">
    <citation type="submission" date="2019-02" db="EMBL/GenBank/DDBJ databases">
        <title>Deep-cultivation of Planctomycetes and their phenomic and genomic characterization uncovers novel biology.</title>
        <authorList>
            <person name="Wiegand S."/>
            <person name="Jogler M."/>
            <person name="Boedeker C."/>
            <person name="Pinto D."/>
            <person name="Vollmers J."/>
            <person name="Rivas-Marin E."/>
            <person name="Kohn T."/>
            <person name="Peeters S.H."/>
            <person name="Heuer A."/>
            <person name="Rast P."/>
            <person name="Oberbeckmann S."/>
            <person name="Bunk B."/>
            <person name="Jeske O."/>
            <person name="Meyerdierks A."/>
            <person name="Storesund J.E."/>
            <person name="Kallscheuer N."/>
            <person name="Luecker S."/>
            <person name="Lage O.M."/>
            <person name="Pohl T."/>
            <person name="Merkel B.J."/>
            <person name="Hornburger P."/>
            <person name="Mueller R.-W."/>
            <person name="Bruemmer F."/>
            <person name="Labrenz M."/>
            <person name="Spormann A.M."/>
            <person name="Op Den Camp H."/>
            <person name="Overmann J."/>
            <person name="Amann R."/>
            <person name="Jetten M.S.M."/>
            <person name="Mascher T."/>
            <person name="Medema M.H."/>
            <person name="Devos D.P."/>
            <person name="Kaster A.-K."/>
            <person name="Ovreas L."/>
            <person name="Rohde M."/>
            <person name="Galperin M.Y."/>
            <person name="Jogler C."/>
        </authorList>
    </citation>
    <scope>NUCLEOTIDE SEQUENCE [LARGE SCALE GENOMIC DNA]</scope>
    <source>
        <strain evidence="4 5">KOR34</strain>
    </source>
</reference>
<feature type="region of interest" description="Disordered" evidence="1">
    <location>
        <begin position="262"/>
        <end position="298"/>
    </location>
</feature>
<evidence type="ECO:0000313" key="5">
    <source>
        <dbReference type="Proteomes" id="UP000316714"/>
    </source>
</evidence>
<feature type="domain" description="VWFA" evidence="3">
    <location>
        <begin position="363"/>
        <end position="561"/>
    </location>
</feature>
<feature type="transmembrane region" description="Helical" evidence="2">
    <location>
        <begin position="15"/>
        <end position="35"/>
    </location>
</feature>
<dbReference type="InterPro" id="IPR036465">
    <property type="entry name" value="vWFA_dom_sf"/>
</dbReference>
<sequence length="585" mass="63562">MTPAAKSPPTPRQGVIVVLTGFLLCVVFAFVSMSIDSGRIVLTQTEMQNAVDAAALAASQEITAAIHAAGQGQGSASIDANSIAVSAAREMAAQVAELNGVYVDPDLDVFFGKRGYDQATDSWPILWGESPYNVVKVVARRDNSDLDAPDGEFPLAFGWAVGKESVPIATSATAFVEARDLVLVLDFSGSMSDDTELRSIGNFTQSEVEAGLDQMWDELQAADPTWPGTSKSKFPSTGFGDIDSYAGTYVSSSDTNTIRSQLGLNEKDDNGDYVHKYPQAGRYSSGQPKGEPSNNTSKNDWNSYINYVKKLSGPYKKKYGYRTLMDYMQQNNQMKWTVSEDLWRTSHYPYTAVKNGASLFLGFLADLDFGDEIGVVSYGSYAVWETSHSDGEVSIDLTDDPISHEYDLVNAIQRRHQAGHYDVYTAVGDGVLKGRELLVGADGDPDDEGHSRYGARPTMILMTDGQANRSKSGWSMPSDFDWDDWTDYDGDGSADYSTNDQHKKYAFYEAVQATERGITIHTMAVGANADRDLMRAIAHAGGGIFISVPGGSTIAEMESQMLEAFGQIAAKVPPAQLVYEMDAEE</sequence>
<dbReference type="InterPro" id="IPR028087">
    <property type="entry name" value="Tad_N"/>
</dbReference>
<dbReference type="AlphaFoldDB" id="A0A5C5V2Z4"/>
<dbReference type="Gene3D" id="3.40.50.410">
    <property type="entry name" value="von Willebrand factor, type A domain"/>
    <property type="match status" value="1"/>
</dbReference>
<keyword evidence="5" id="KW-1185">Reference proteome</keyword>
<protein>
    <submittedName>
        <fullName evidence="4">von Willebrand factor type A domain protein</fullName>
    </submittedName>
</protein>
<gene>
    <name evidence="4" type="ORF">KOR34_41330</name>
</gene>
<keyword evidence="2" id="KW-0812">Transmembrane</keyword>
<keyword evidence="2" id="KW-1133">Transmembrane helix</keyword>
<evidence type="ECO:0000313" key="4">
    <source>
        <dbReference type="EMBL" id="TWT32370.1"/>
    </source>
</evidence>
<name>A0A5C5V2Z4_9BACT</name>
<evidence type="ECO:0000256" key="1">
    <source>
        <dbReference type="SAM" id="MobiDB-lite"/>
    </source>
</evidence>
<keyword evidence="2" id="KW-0472">Membrane</keyword>
<dbReference type="Pfam" id="PF13400">
    <property type="entry name" value="Tad"/>
    <property type="match status" value="1"/>
</dbReference>
<dbReference type="RefSeq" id="WP_146567677.1">
    <property type="nucleotide sequence ID" value="NZ_SIHJ01000003.1"/>
</dbReference>
<dbReference type="PROSITE" id="PS50234">
    <property type="entry name" value="VWFA"/>
    <property type="match status" value="1"/>
</dbReference>
<evidence type="ECO:0000259" key="3">
    <source>
        <dbReference type="PROSITE" id="PS50234"/>
    </source>
</evidence>
<dbReference type="OrthoDB" id="226477at2"/>
<dbReference type="Proteomes" id="UP000316714">
    <property type="component" value="Unassembled WGS sequence"/>
</dbReference>
<comment type="caution">
    <text evidence="4">The sequence shown here is derived from an EMBL/GenBank/DDBJ whole genome shotgun (WGS) entry which is preliminary data.</text>
</comment>
<dbReference type="SUPFAM" id="SSF53300">
    <property type="entry name" value="vWA-like"/>
    <property type="match status" value="1"/>
</dbReference>
<proteinExistence type="predicted"/>
<feature type="compositionally biased region" description="Polar residues" evidence="1">
    <location>
        <begin position="282"/>
        <end position="298"/>
    </location>
</feature>
<dbReference type="CDD" id="cd00198">
    <property type="entry name" value="vWFA"/>
    <property type="match status" value="1"/>
</dbReference>
<dbReference type="EMBL" id="SIHJ01000003">
    <property type="protein sequence ID" value="TWT32370.1"/>
    <property type="molecule type" value="Genomic_DNA"/>
</dbReference>
<accession>A0A5C5V2Z4</accession>
<feature type="compositionally biased region" description="Basic and acidic residues" evidence="1">
    <location>
        <begin position="265"/>
        <end position="275"/>
    </location>
</feature>
<evidence type="ECO:0000256" key="2">
    <source>
        <dbReference type="SAM" id="Phobius"/>
    </source>
</evidence>
<dbReference type="InterPro" id="IPR002035">
    <property type="entry name" value="VWF_A"/>
</dbReference>
<organism evidence="4 5">
    <name type="scientific">Posidoniimonas corsicana</name>
    <dbReference type="NCBI Taxonomy" id="1938618"/>
    <lineage>
        <taxon>Bacteria</taxon>
        <taxon>Pseudomonadati</taxon>
        <taxon>Planctomycetota</taxon>
        <taxon>Planctomycetia</taxon>
        <taxon>Pirellulales</taxon>
        <taxon>Lacipirellulaceae</taxon>
        <taxon>Posidoniimonas</taxon>
    </lineage>
</organism>